<name>A0A9D2SC00_9FIRM</name>
<dbReference type="InterPro" id="IPR038720">
    <property type="entry name" value="YprB_RNase_H-like_dom"/>
</dbReference>
<evidence type="ECO:0000313" key="2">
    <source>
        <dbReference type="EMBL" id="HJB90440.1"/>
    </source>
</evidence>
<organism evidence="2 3">
    <name type="scientific">Candidatus Eisenbergiella merdigallinarum</name>
    <dbReference type="NCBI Taxonomy" id="2838552"/>
    <lineage>
        <taxon>Bacteria</taxon>
        <taxon>Bacillati</taxon>
        <taxon>Bacillota</taxon>
        <taxon>Clostridia</taxon>
        <taxon>Lachnospirales</taxon>
        <taxon>Lachnospiraceae</taxon>
        <taxon>Eisenbergiella</taxon>
    </lineage>
</organism>
<comment type="caution">
    <text evidence="2">The sequence shown here is derived from an EMBL/GenBank/DDBJ whole genome shotgun (WGS) entry which is preliminary data.</text>
</comment>
<proteinExistence type="predicted"/>
<dbReference type="InterPro" id="IPR036397">
    <property type="entry name" value="RNaseH_sf"/>
</dbReference>
<dbReference type="PANTHER" id="PTHR38462:SF1">
    <property type="entry name" value="YPRB RIBONUCLEASE H-LIKE DOMAIN-CONTAINING PROTEIN"/>
    <property type="match status" value="1"/>
</dbReference>
<dbReference type="GO" id="GO:0003676">
    <property type="term" value="F:nucleic acid binding"/>
    <property type="evidence" value="ECO:0007669"/>
    <property type="project" value="InterPro"/>
</dbReference>
<dbReference type="SUPFAM" id="SSF53098">
    <property type="entry name" value="Ribonuclease H-like"/>
    <property type="match status" value="1"/>
</dbReference>
<feature type="domain" description="YprB ribonuclease H-like" evidence="1">
    <location>
        <begin position="27"/>
        <end position="194"/>
    </location>
</feature>
<dbReference type="Proteomes" id="UP000886883">
    <property type="component" value="Unassembled WGS sequence"/>
</dbReference>
<dbReference type="EMBL" id="DWXE01000010">
    <property type="protein sequence ID" value="HJB90440.1"/>
    <property type="molecule type" value="Genomic_DNA"/>
</dbReference>
<reference evidence="2" key="2">
    <citation type="submission" date="2021-04" db="EMBL/GenBank/DDBJ databases">
        <authorList>
            <person name="Gilroy R."/>
        </authorList>
    </citation>
    <scope>NUCLEOTIDE SEQUENCE</scope>
    <source>
        <strain evidence="2">USAMLcec3-2134</strain>
    </source>
</reference>
<dbReference type="AlphaFoldDB" id="A0A9D2SC00"/>
<evidence type="ECO:0000259" key="1">
    <source>
        <dbReference type="Pfam" id="PF13482"/>
    </source>
</evidence>
<accession>A0A9D2SC00</accession>
<dbReference type="InterPro" id="IPR012337">
    <property type="entry name" value="RNaseH-like_sf"/>
</dbReference>
<sequence>MKTIENTMEYSKTKHLSPFFPHPEEVLFFDIETTGFSAKSASVYLIGCAFYSRDGWRIRQYFAQDRTQEKELLEAFCSFASTFSSLIHFNGNAFDVPFLQERCKKHRLPPFSPGVQTDIYKCISPYKNLLRLPGCRQKQLEESIGLFREDPFTGGQLIELYRAFEQRPDERLLEVLLLHNREDLSGMLSIYSLMAVPALFSDARFTPVQMQMQRAEGGDELAVVLDLPAALPFPIACHSGISSPWRYYLSGRDRTVRLKVPVRSGELKYFYPDYKNYSYLPDEDRAIHKSVAVYVDKAHRMPATAATCYVKKDGSFLPWPGTAPENAPVFREDYRSKELWIEAGPSFFSDDGLKELWIGLLLKALSAAGKRN</sequence>
<gene>
    <name evidence="2" type="ORF">H9763_03110</name>
</gene>
<reference evidence="2" key="1">
    <citation type="journal article" date="2021" name="PeerJ">
        <title>Extensive microbial diversity within the chicken gut microbiome revealed by metagenomics and culture.</title>
        <authorList>
            <person name="Gilroy R."/>
            <person name="Ravi A."/>
            <person name="Getino M."/>
            <person name="Pursley I."/>
            <person name="Horton D.L."/>
            <person name="Alikhan N.F."/>
            <person name="Baker D."/>
            <person name="Gharbi K."/>
            <person name="Hall N."/>
            <person name="Watson M."/>
            <person name="Adriaenssens E.M."/>
            <person name="Foster-Nyarko E."/>
            <person name="Jarju S."/>
            <person name="Secka A."/>
            <person name="Antonio M."/>
            <person name="Oren A."/>
            <person name="Chaudhuri R.R."/>
            <person name="La Ragione R."/>
            <person name="Hildebrand F."/>
            <person name="Pallen M.J."/>
        </authorList>
    </citation>
    <scope>NUCLEOTIDE SEQUENCE</scope>
    <source>
        <strain evidence="2">USAMLcec3-2134</strain>
    </source>
</reference>
<dbReference type="PANTHER" id="PTHR38462">
    <property type="entry name" value="EXONUCLEASE-LIKE PROTEIN"/>
    <property type="match status" value="1"/>
</dbReference>
<dbReference type="Pfam" id="PF13482">
    <property type="entry name" value="RNase_H_2"/>
    <property type="match status" value="1"/>
</dbReference>
<protein>
    <submittedName>
        <fullName evidence="2">Ribonuclease H-like domain-containing protein</fullName>
    </submittedName>
</protein>
<dbReference type="Gene3D" id="3.30.420.10">
    <property type="entry name" value="Ribonuclease H-like superfamily/Ribonuclease H"/>
    <property type="match status" value="1"/>
</dbReference>
<evidence type="ECO:0000313" key="3">
    <source>
        <dbReference type="Proteomes" id="UP000886883"/>
    </source>
</evidence>